<comment type="caution">
    <text evidence="1">The sequence shown here is derived from an EMBL/GenBank/DDBJ whole genome shotgun (WGS) entry which is preliminary data.</text>
</comment>
<protein>
    <submittedName>
        <fullName evidence="1">Uncharacterized protein</fullName>
    </submittedName>
</protein>
<gene>
    <name evidence="1" type="ORF">ALIPUT_01119</name>
</gene>
<dbReference type="EMBL" id="ABFK02000017">
    <property type="protein sequence ID" value="EDS04057.1"/>
    <property type="molecule type" value="Genomic_DNA"/>
</dbReference>
<organism evidence="1 2">
    <name type="scientific">Alistipes putredinis DSM 17216</name>
    <dbReference type="NCBI Taxonomy" id="445970"/>
    <lineage>
        <taxon>Bacteria</taxon>
        <taxon>Pseudomonadati</taxon>
        <taxon>Bacteroidota</taxon>
        <taxon>Bacteroidia</taxon>
        <taxon>Bacteroidales</taxon>
        <taxon>Rikenellaceae</taxon>
        <taxon>Alistipes</taxon>
    </lineage>
</organism>
<accession>B0MVH2</accession>
<dbReference type="HOGENOM" id="CLU_2614149_0_0_10"/>
<keyword evidence="2" id="KW-1185">Reference proteome</keyword>
<evidence type="ECO:0000313" key="1">
    <source>
        <dbReference type="EMBL" id="EDS04057.1"/>
    </source>
</evidence>
<evidence type="ECO:0000313" key="2">
    <source>
        <dbReference type="Proteomes" id="UP000005819"/>
    </source>
</evidence>
<name>B0MVH2_9BACT</name>
<proteinExistence type="predicted"/>
<sequence length="78" mass="8865">MKPDRADLYPDAAYQSEIFCKDSKRERRAEPVRACPNRLLSDAKIVKAERSAKFICWSKPGIFSVKTGIFINFVPAIC</sequence>
<dbReference type="AlphaFoldDB" id="B0MVH2"/>
<dbReference type="Proteomes" id="UP000005819">
    <property type="component" value="Unassembled WGS sequence"/>
</dbReference>
<reference evidence="1" key="2">
    <citation type="submission" date="2013-09" db="EMBL/GenBank/DDBJ databases">
        <title>Draft genome sequence of Alistipes putredinis (DSM 17216).</title>
        <authorList>
            <person name="Sudarsanam P."/>
            <person name="Ley R."/>
            <person name="Guruge J."/>
            <person name="Turnbaugh P.J."/>
            <person name="Mahowald M."/>
            <person name="Liep D."/>
            <person name="Gordon J."/>
        </authorList>
    </citation>
    <scope>NUCLEOTIDE SEQUENCE</scope>
    <source>
        <strain evidence="1">DSM 17216</strain>
    </source>
</reference>
<reference evidence="1" key="1">
    <citation type="submission" date="2007-10" db="EMBL/GenBank/DDBJ databases">
        <authorList>
            <person name="Fulton L."/>
            <person name="Clifton S."/>
            <person name="Fulton B."/>
            <person name="Xu J."/>
            <person name="Minx P."/>
            <person name="Pepin K.H."/>
            <person name="Johnson M."/>
            <person name="Thiruvilangam P."/>
            <person name="Bhonagiri V."/>
            <person name="Nash W.E."/>
            <person name="Mardis E.R."/>
            <person name="Wilson R.K."/>
        </authorList>
    </citation>
    <scope>NUCLEOTIDE SEQUENCE [LARGE SCALE GENOMIC DNA]</scope>
    <source>
        <strain evidence="1">DSM 17216</strain>
    </source>
</reference>